<dbReference type="AlphaFoldDB" id="A0A5C3NUL2"/>
<dbReference type="InterPro" id="IPR025340">
    <property type="entry name" value="DUF4246"/>
</dbReference>
<evidence type="ECO:0000259" key="1">
    <source>
        <dbReference type="Pfam" id="PF14033"/>
    </source>
</evidence>
<dbReference type="InParanoid" id="A0A5C3NUL2"/>
<feature type="domain" description="DUF4246" evidence="1">
    <location>
        <begin position="99"/>
        <end position="508"/>
    </location>
</feature>
<sequence length="573" mass="66132">MTSTANNESYDFPSPFTFQERDPCTLVELRMSYMSGKIRSKPDWWEKIKDEGLVAKWRQEMLDRDRAAVEKVWGLAEKRLPLDGTAKHWPRDLITDVQLDYIFEELRYVASRRDEATGICASSVMMVYESRSLVPDTLKTDLLEGASIIESVPEEEKDWHPGSNGQVLDLVHPSLYCLRIGSSYAYVRDDTDSPGRVLRVLTEEEYKKGRPDFLTYEYETFAYSSRYQWLPTDFAISDAGAARPLSYINNLHPVRHRDFYPIISSILGRFIPLFERVLTDVISPVPDCVIYVNTGEWYNHLQEPEYVHSPEGAKRWEEWKETYRWPLIPDPPPFRPPGDNGRRTFSLRGRTVQVIVKLANIVLTPEKPRYEGGAWHVEGMANERIVATGLYYYACENITESRLDFRITVGQEESYDMPYEQSDYEGYLAAFGFAGGNALNQQLGHIVAEEDKCVAFPNIYQHHVDAFELADPSRPGYRKILCFFLVNPTTPIVSTSDVPPQQQDWVSEDATTIAALQTLPQELYDITLNYAKMGTISREEAEKDREEFMKERGSFVLEHNEQVFELEFNMCEH</sequence>
<feature type="domain" description="DUF4246" evidence="2">
    <location>
        <begin position="9"/>
        <end position="60"/>
    </location>
</feature>
<dbReference type="STRING" id="1314778.A0A5C3NUL2"/>
<dbReference type="Pfam" id="PF21666">
    <property type="entry name" value="DUF4246_N"/>
    <property type="match status" value="1"/>
</dbReference>
<gene>
    <name evidence="3" type="ORF">K466DRAFT_604858</name>
</gene>
<dbReference type="InterPro" id="IPR049207">
    <property type="entry name" value="DUF4246_N"/>
</dbReference>
<evidence type="ECO:0000313" key="3">
    <source>
        <dbReference type="EMBL" id="TFK81014.1"/>
    </source>
</evidence>
<dbReference type="EMBL" id="ML211669">
    <property type="protein sequence ID" value="TFK81014.1"/>
    <property type="molecule type" value="Genomic_DNA"/>
</dbReference>
<dbReference type="Pfam" id="PF14033">
    <property type="entry name" value="DUF4246"/>
    <property type="match status" value="1"/>
</dbReference>
<proteinExistence type="predicted"/>
<dbReference type="PANTHER" id="PTHR33119:SF1">
    <property type="entry name" value="FE2OG DIOXYGENASE DOMAIN-CONTAINING PROTEIN"/>
    <property type="match status" value="1"/>
</dbReference>
<keyword evidence="4" id="KW-1185">Reference proteome</keyword>
<protein>
    <submittedName>
        <fullName evidence="3">Uncharacterized protein</fullName>
    </submittedName>
</protein>
<evidence type="ECO:0000259" key="2">
    <source>
        <dbReference type="Pfam" id="PF21666"/>
    </source>
</evidence>
<accession>A0A5C3NUL2</accession>
<dbReference type="Proteomes" id="UP000308197">
    <property type="component" value="Unassembled WGS sequence"/>
</dbReference>
<dbReference type="PANTHER" id="PTHR33119">
    <property type="entry name" value="IFI3P"/>
    <property type="match status" value="1"/>
</dbReference>
<evidence type="ECO:0000313" key="4">
    <source>
        <dbReference type="Proteomes" id="UP000308197"/>
    </source>
</evidence>
<organism evidence="3 4">
    <name type="scientific">Polyporus arcularius HHB13444</name>
    <dbReference type="NCBI Taxonomy" id="1314778"/>
    <lineage>
        <taxon>Eukaryota</taxon>
        <taxon>Fungi</taxon>
        <taxon>Dikarya</taxon>
        <taxon>Basidiomycota</taxon>
        <taxon>Agaricomycotina</taxon>
        <taxon>Agaricomycetes</taxon>
        <taxon>Polyporales</taxon>
        <taxon>Polyporaceae</taxon>
        <taxon>Polyporus</taxon>
    </lineage>
</organism>
<reference evidence="3 4" key="1">
    <citation type="journal article" date="2019" name="Nat. Ecol. Evol.">
        <title>Megaphylogeny resolves global patterns of mushroom evolution.</title>
        <authorList>
            <person name="Varga T."/>
            <person name="Krizsan K."/>
            <person name="Foldi C."/>
            <person name="Dima B."/>
            <person name="Sanchez-Garcia M."/>
            <person name="Sanchez-Ramirez S."/>
            <person name="Szollosi G.J."/>
            <person name="Szarkandi J.G."/>
            <person name="Papp V."/>
            <person name="Albert L."/>
            <person name="Andreopoulos W."/>
            <person name="Angelini C."/>
            <person name="Antonin V."/>
            <person name="Barry K.W."/>
            <person name="Bougher N.L."/>
            <person name="Buchanan P."/>
            <person name="Buyck B."/>
            <person name="Bense V."/>
            <person name="Catcheside P."/>
            <person name="Chovatia M."/>
            <person name="Cooper J."/>
            <person name="Damon W."/>
            <person name="Desjardin D."/>
            <person name="Finy P."/>
            <person name="Geml J."/>
            <person name="Haridas S."/>
            <person name="Hughes K."/>
            <person name="Justo A."/>
            <person name="Karasinski D."/>
            <person name="Kautmanova I."/>
            <person name="Kiss B."/>
            <person name="Kocsube S."/>
            <person name="Kotiranta H."/>
            <person name="LaButti K.M."/>
            <person name="Lechner B.E."/>
            <person name="Liimatainen K."/>
            <person name="Lipzen A."/>
            <person name="Lukacs Z."/>
            <person name="Mihaltcheva S."/>
            <person name="Morgado L.N."/>
            <person name="Niskanen T."/>
            <person name="Noordeloos M.E."/>
            <person name="Ohm R.A."/>
            <person name="Ortiz-Santana B."/>
            <person name="Ovrebo C."/>
            <person name="Racz N."/>
            <person name="Riley R."/>
            <person name="Savchenko A."/>
            <person name="Shiryaev A."/>
            <person name="Soop K."/>
            <person name="Spirin V."/>
            <person name="Szebenyi C."/>
            <person name="Tomsovsky M."/>
            <person name="Tulloss R.E."/>
            <person name="Uehling J."/>
            <person name="Grigoriev I.V."/>
            <person name="Vagvolgyi C."/>
            <person name="Papp T."/>
            <person name="Martin F.M."/>
            <person name="Miettinen O."/>
            <person name="Hibbett D.S."/>
            <person name="Nagy L.G."/>
        </authorList>
    </citation>
    <scope>NUCLEOTIDE SEQUENCE [LARGE SCALE GENOMIC DNA]</scope>
    <source>
        <strain evidence="3 4">HHB13444</strain>
    </source>
</reference>
<dbReference type="InterPro" id="IPR049192">
    <property type="entry name" value="DUF4246_C"/>
</dbReference>
<name>A0A5C3NUL2_9APHY</name>